<protein>
    <recommendedName>
        <fullName evidence="4">DRBM domain-containing protein</fullName>
    </recommendedName>
</protein>
<feature type="region of interest" description="Disordered" evidence="1">
    <location>
        <begin position="584"/>
        <end position="621"/>
    </location>
</feature>
<dbReference type="EMBL" id="QKYT01000009">
    <property type="protein sequence ID" value="RIA98948.1"/>
    <property type="molecule type" value="Genomic_DNA"/>
</dbReference>
<dbReference type="SUPFAM" id="SSF54768">
    <property type="entry name" value="dsRNA-binding domain-like"/>
    <property type="match status" value="1"/>
</dbReference>
<dbReference type="AlphaFoldDB" id="A0A397TLT8"/>
<dbReference type="Proteomes" id="UP000265703">
    <property type="component" value="Unassembled WGS sequence"/>
</dbReference>
<proteinExistence type="predicted"/>
<sequence>MYGLPPAPYPINYTGSNSFSNLSAKNNIASNINNGLSYLPINNNVFKAIGCINSNSSNLLAINNVTSNNNSHSNIPVNNNIFKANSCINNGNPSNNIISSSDGISSNLSVNNNIFNPISCINSSTSPNLPVLEEKSSNIPATEVLEEMYNTLKLDIPPVFTFRQEIVTQKFFCSAGFMNKWYDTKEAFPNQEGAKEAAAQNLLKIIMASEEYENYLRVQEEKQSTSHQTNVGGLSMFLKNLHINPATPETMRKKRKRYRGRNRINVGNFNQNINNGNKQFITQGTAIQKLSKKQRKKLHRQLMMQKDIEKQNAVQDNLCPVPVSIQECKPKKVTFDDKILILGEDVIPKSKSSMGLKSIMSQKNQSSSNQYNEIPGEPETYQTLVSEKDKICIPPSKLLDEFCIISNFSKPMYNFCNGGYGNYYIAEILVGGVKYIGEQVFWYPDEAAHECVAEMAFNILYAKSDENTKRKLKERISLALLDRFSIDMQIMPNEAAASFILPQQRYEQPNFAETFPKYNDPCMQRFGIPPSQLPASYCNVQEGPSPQLMFNNSSTFGASLFPKPSVQNLGSVQQTHQEISTQIQTNPKSSTVSSTLPQQHQEVSTQIQTKPKSSTVSSTLPQHHPNEFPCILYKLVNEKGWGIIDYEYSKTLKGYKCSCYVRKLKFTSNTCVDKESARNQAAKIALLALPEYKDCEI</sequence>
<dbReference type="Gene3D" id="3.30.160.20">
    <property type="match status" value="1"/>
</dbReference>
<evidence type="ECO:0008006" key="4">
    <source>
        <dbReference type="Google" id="ProtNLM"/>
    </source>
</evidence>
<evidence type="ECO:0000256" key="1">
    <source>
        <dbReference type="SAM" id="MobiDB-lite"/>
    </source>
</evidence>
<evidence type="ECO:0000313" key="2">
    <source>
        <dbReference type="EMBL" id="RIA98948.1"/>
    </source>
</evidence>
<accession>A0A397TLT8</accession>
<keyword evidence="3" id="KW-1185">Reference proteome</keyword>
<name>A0A397TLT8_9GLOM</name>
<organism evidence="2 3">
    <name type="scientific">Glomus cerebriforme</name>
    <dbReference type="NCBI Taxonomy" id="658196"/>
    <lineage>
        <taxon>Eukaryota</taxon>
        <taxon>Fungi</taxon>
        <taxon>Fungi incertae sedis</taxon>
        <taxon>Mucoromycota</taxon>
        <taxon>Glomeromycotina</taxon>
        <taxon>Glomeromycetes</taxon>
        <taxon>Glomerales</taxon>
        <taxon>Glomeraceae</taxon>
        <taxon>Glomus</taxon>
    </lineage>
</organism>
<dbReference type="OrthoDB" id="2393638at2759"/>
<gene>
    <name evidence="2" type="ORF">C1645_812121</name>
</gene>
<comment type="caution">
    <text evidence="2">The sequence shown here is derived from an EMBL/GenBank/DDBJ whole genome shotgun (WGS) entry which is preliminary data.</text>
</comment>
<evidence type="ECO:0000313" key="3">
    <source>
        <dbReference type="Proteomes" id="UP000265703"/>
    </source>
</evidence>
<reference evidence="2 3" key="1">
    <citation type="submission" date="2018-06" db="EMBL/GenBank/DDBJ databases">
        <title>Comparative genomics reveals the genomic features of Rhizophagus irregularis, R. cerebriforme, R. diaphanum and Gigaspora rosea, and their symbiotic lifestyle signature.</title>
        <authorList>
            <person name="Morin E."/>
            <person name="San Clemente H."/>
            <person name="Chen E.C.H."/>
            <person name="De La Providencia I."/>
            <person name="Hainaut M."/>
            <person name="Kuo A."/>
            <person name="Kohler A."/>
            <person name="Murat C."/>
            <person name="Tang N."/>
            <person name="Roy S."/>
            <person name="Loubradou J."/>
            <person name="Henrissat B."/>
            <person name="Grigoriev I.V."/>
            <person name="Corradi N."/>
            <person name="Roux C."/>
            <person name="Martin F.M."/>
        </authorList>
    </citation>
    <scope>NUCLEOTIDE SEQUENCE [LARGE SCALE GENOMIC DNA]</scope>
    <source>
        <strain evidence="2 3">DAOM 227022</strain>
    </source>
</reference>